<dbReference type="Proteomes" id="UP000324896">
    <property type="component" value="Unassembled WGS sequence"/>
</dbReference>
<dbReference type="InterPro" id="IPR012902">
    <property type="entry name" value="N_methyl_site"/>
</dbReference>
<evidence type="ECO:0000313" key="2">
    <source>
        <dbReference type="EMBL" id="SDB98722.1"/>
    </source>
</evidence>
<keyword evidence="1" id="KW-0472">Membrane</keyword>
<name>A0A1G6HWS7_9FIRM</name>
<evidence type="ECO:0000256" key="1">
    <source>
        <dbReference type="SAM" id="Phobius"/>
    </source>
</evidence>
<dbReference type="AlphaFoldDB" id="A0A1G6HWS7"/>
<protein>
    <submittedName>
        <fullName evidence="2">Prepilin-type N-terminal cleavage/methylation domain-containing protein</fullName>
    </submittedName>
</protein>
<feature type="transmembrane region" description="Helical" evidence="1">
    <location>
        <begin position="6"/>
        <end position="31"/>
    </location>
</feature>
<accession>A0A1G6HWS7</accession>
<dbReference type="NCBIfam" id="TIGR02532">
    <property type="entry name" value="IV_pilin_GFxxxE"/>
    <property type="match status" value="1"/>
</dbReference>
<dbReference type="RefSeq" id="WP_133505339.1">
    <property type="nucleotide sequence ID" value="NZ_FMYT01000001.1"/>
</dbReference>
<gene>
    <name evidence="2" type="ORF">SAMN04488597_101186</name>
</gene>
<keyword evidence="1" id="KW-1133">Transmembrane helix</keyword>
<dbReference type="Pfam" id="PF07963">
    <property type="entry name" value="N_methyl"/>
    <property type="match status" value="1"/>
</dbReference>
<sequence>MNNKSSGFSLIEVMAAIVILTIAFIPIIAYFTNSIGFVSQREDLAEANNIAVNTIEFLKKKSETDWDNLDSYTYDSGITVAVNYLDKNLNSVSNGAVDAEGNRIDVLAEITVTVNIDGGISYQLNSFVNKVGG</sequence>
<dbReference type="EMBL" id="FMYT01000001">
    <property type="protein sequence ID" value="SDB98722.1"/>
    <property type="molecule type" value="Genomic_DNA"/>
</dbReference>
<organism evidence="2 3">
    <name type="scientific">Halanaerobium congolense</name>
    <dbReference type="NCBI Taxonomy" id="54121"/>
    <lineage>
        <taxon>Bacteria</taxon>
        <taxon>Bacillati</taxon>
        <taxon>Bacillota</taxon>
        <taxon>Clostridia</taxon>
        <taxon>Halanaerobiales</taxon>
        <taxon>Halanaerobiaceae</taxon>
        <taxon>Halanaerobium</taxon>
    </lineage>
</organism>
<reference evidence="2 3" key="1">
    <citation type="submission" date="2016-10" db="EMBL/GenBank/DDBJ databases">
        <authorList>
            <person name="Varghese N."/>
            <person name="Submissions S."/>
        </authorList>
    </citation>
    <scope>NUCLEOTIDE SEQUENCE [LARGE SCALE GENOMIC DNA]</scope>
    <source>
        <strain evidence="2 3">WG10</strain>
    </source>
</reference>
<keyword evidence="1" id="KW-0812">Transmembrane</keyword>
<proteinExistence type="predicted"/>
<evidence type="ECO:0000313" key="3">
    <source>
        <dbReference type="Proteomes" id="UP000324896"/>
    </source>
</evidence>